<proteinExistence type="predicted"/>
<protein>
    <submittedName>
        <fullName evidence="1">Uncharacterized protein</fullName>
    </submittedName>
</protein>
<keyword evidence="2" id="KW-1185">Reference proteome</keyword>
<dbReference type="EMBL" id="JBHMAA010000032">
    <property type="protein sequence ID" value="MFB9952301.1"/>
    <property type="molecule type" value="Genomic_DNA"/>
</dbReference>
<dbReference type="Proteomes" id="UP001589692">
    <property type="component" value="Unassembled WGS sequence"/>
</dbReference>
<name>A0ABV6ANU7_9HYPH</name>
<sequence length="135" mass="16049">MPGEKCVWVRSAKRPVKPDEAEKQRIIAACERLIETFFKPRFLSEIRAAEWNYVVDIRGRWSGARYRFVQRYRSGVEHNKGEEFDAPFARLDRMGPDRFDLYWHRHTGQWWRRHEGLVLSAALRALETDGLLHPP</sequence>
<reference evidence="1 2" key="1">
    <citation type="submission" date="2024-09" db="EMBL/GenBank/DDBJ databases">
        <authorList>
            <person name="Sun Q."/>
            <person name="Mori K."/>
        </authorList>
    </citation>
    <scope>NUCLEOTIDE SEQUENCE [LARGE SCALE GENOMIC DNA]</scope>
    <source>
        <strain evidence="1 2">TBRC 4938</strain>
    </source>
</reference>
<dbReference type="Pfam" id="PF11225">
    <property type="entry name" value="DUF3024"/>
    <property type="match status" value="1"/>
</dbReference>
<organism evidence="1 2">
    <name type="scientific">Rhizobium puerariae</name>
    <dbReference type="NCBI Taxonomy" id="1585791"/>
    <lineage>
        <taxon>Bacteria</taxon>
        <taxon>Pseudomonadati</taxon>
        <taxon>Pseudomonadota</taxon>
        <taxon>Alphaproteobacteria</taxon>
        <taxon>Hyphomicrobiales</taxon>
        <taxon>Rhizobiaceae</taxon>
        <taxon>Rhizobium/Agrobacterium group</taxon>
        <taxon>Rhizobium</taxon>
    </lineage>
</organism>
<gene>
    <name evidence="1" type="ORF">ACFFP0_25950</name>
</gene>
<accession>A0ABV6ANU7</accession>
<evidence type="ECO:0000313" key="2">
    <source>
        <dbReference type="Proteomes" id="UP001589692"/>
    </source>
</evidence>
<evidence type="ECO:0000313" key="1">
    <source>
        <dbReference type="EMBL" id="MFB9952301.1"/>
    </source>
</evidence>
<comment type="caution">
    <text evidence="1">The sequence shown here is derived from an EMBL/GenBank/DDBJ whole genome shotgun (WGS) entry which is preliminary data.</text>
</comment>
<dbReference type="InterPro" id="IPR021388">
    <property type="entry name" value="DUF3024"/>
</dbReference>
<dbReference type="RefSeq" id="WP_377265113.1">
    <property type="nucleotide sequence ID" value="NZ_JBHMAA010000032.1"/>
</dbReference>